<reference evidence="4 5" key="1">
    <citation type="submission" date="2019-11" db="EMBL/GenBank/DDBJ databases">
        <title>Comparative genomics of hydrocarbon-degrading Desulfosarcina strains.</title>
        <authorList>
            <person name="Watanabe M."/>
            <person name="Kojima H."/>
            <person name="Fukui M."/>
        </authorList>
    </citation>
    <scope>NUCLEOTIDE SEQUENCE [LARGE SCALE GENOMIC DNA]</scope>
    <source>
        <strain evidence="4 5">PP31</strain>
    </source>
</reference>
<feature type="transmembrane region" description="Helical" evidence="2">
    <location>
        <begin position="84"/>
        <end position="104"/>
    </location>
</feature>
<name>A0A5K7Z8W3_9BACT</name>
<dbReference type="Proteomes" id="UP000427769">
    <property type="component" value="Chromosome"/>
</dbReference>
<keyword evidence="2" id="KW-1133">Transmembrane helix</keyword>
<feature type="transmembrane region" description="Helical" evidence="2">
    <location>
        <begin position="373"/>
        <end position="391"/>
    </location>
</feature>
<organism evidence="4 5">
    <name type="scientific">Desulfosarcina widdelii</name>
    <dbReference type="NCBI Taxonomy" id="947919"/>
    <lineage>
        <taxon>Bacteria</taxon>
        <taxon>Pseudomonadati</taxon>
        <taxon>Thermodesulfobacteriota</taxon>
        <taxon>Desulfobacteria</taxon>
        <taxon>Desulfobacterales</taxon>
        <taxon>Desulfosarcinaceae</taxon>
        <taxon>Desulfosarcina</taxon>
    </lineage>
</organism>
<gene>
    <name evidence="4" type="ORF">DSCW_49150</name>
</gene>
<accession>A0A5K7Z8W3</accession>
<keyword evidence="1" id="KW-0175">Coiled coil</keyword>
<evidence type="ECO:0000256" key="2">
    <source>
        <dbReference type="SAM" id="Phobius"/>
    </source>
</evidence>
<sequence>MKHPLKLLPLLVLIEPGYAMAQVPDSFREYVTYGGFHSIHNALSRIALSFSDNSYEGLFVAFLVVALTFWLAWGAIGFFRNGSVLGFIYMAFTILAGCIVYIALLRPTTTMVVYDELLNIHQEVAEVPEGVVLLAGMQNSFTRTMTDIIWTSAAPGVYDYRENANGDVYNILRQIYNGQVDISSDTGNGRYLNASLRRFCEDCVTFEILRPESELNVNLFATSSDLTELLAAAQNPSVFTVYFSDEFRTGATVSCAEAYDLIVGDLNGITDISAENMNFWRTKCTEAGYHNSEGMVGQDQIERCIERTTEFLSYITEGDVAPSEVTRNILIARELWNAALSADIGTLGDYKIGTALTGEAISTDRWLPLIKEVMTAIYLGLVPFLVILLPTPLLGRVGGLIIGFFCFLTAWEVCDALIHSYAMDHTVNFFDEIRRNGLSFKSIGMIENQSHRSMLMFGKTRAATMILAGVISGVIAKFGGAALAHFANTMQFGHLGIAAATQVNDPSQQANTLESYAKAPIPLETHRNQGYHEMVRLSSLAYAGNVAGGGQLIADSGGSFPGAATHQGREMTNRTLDGSARYTAVNKQAGIKGMQGQDARDLMQENQVASGLSSAERAESLGMEQHYDRTSTEMTKRDAALRALGEGGNLNDRQAQVGTIQGTQQRGTLDANRDLGPQGVYQTAYTDSARHSAHSIVANVAARDILQKGSVSPANRDLLNRMNDNPDLKGHIQTAARMDVSPDADEASALATYFGAHGHHFSPEMLQGSQVSFKMAYNPESGDVVPSNINVSSGAGYHEIGQYFERPITPDSPYFLTNPSSGEPVTMTSGRVYGQSGVYQQAEGFMSDGTPVTLGSSDGHTMDRMTLGERFNGFGSPYVLSRLSQGIDTMIRGIDLTEASQRAEVVPQIAKAVSSNFVSANQNYLDQVASSWGGSVSGGISKGIGASGNTGVSFSKRDLTELSQNVITQRLMDVTANATTNEAAREALQNEIRSMTANNYRYMKSAINEYSQNHIKDMAQDTADKMRNGLKDFDKNKKNMQERLKDWDDVGM</sequence>
<evidence type="ECO:0000313" key="4">
    <source>
        <dbReference type="EMBL" id="BBO77498.1"/>
    </source>
</evidence>
<keyword evidence="5" id="KW-1185">Reference proteome</keyword>
<dbReference type="InterPro" id="IPR012931">
    <property type="entry name" value="TraG_N_Proteobacteria"/>
</dbReference>
<dbReference type="OrthoDB" id="5408904at2"/>
<proteinExistence type="predicted"/>
<dbReference type="EMBL" id="AP021875">
    <property type="protein sequence ID" value="BBO77498.1"/>
    <property type="molecule type" value="Genomic_DNA"/>
</dbReference>
<keyword evidence="2" id="KW-0812">Transmembrane</keyword>
<evidence type="ECO:0000259" key="3">
    <source>
        <dbReference type="Pfam" id="PF07916"/>
    </source>
</evidence>
<dbReference type="Pfam" id="PF07916">
    <property type="entry name" value="TraG_N"/>
    <property type="match status" value="1"/>
</dbReference>
<feature type="transmembrane region" description="Helical" evidence="2">
    <location>
        <begin position="462"/>
        <end position="487"/>
    </location>
</feature>
<dbReference type="AlphaFoldDB" id="A0A5K7Z8W3"/>
<protein>
    <recommendedName>
        <fullName evidence="3">TraG N-terminal Proteobacteria domain-containing protein</fullName>
    </recommendedName>
</protein>
<keyword evidence="2" id="KW-0472">Membrane</keyword>
<feature type="transmembrane region" description="Helical" evidence="2">
    <location>
        <begin position="397"/>
        <end position="418"/>
    </location>
</feature>
<feature type="transmembrane region" description="Helical" evidence="2">
    <location>
        <begin position="57"/>
        <end position="78"/>
    </location>
</feature>
<feature type="coiled-coil region" evidence="1">
    <location>
        <begin position="1023"/>
        <end position="1050"/>
    </location>
</feature>
<dbReference type="RefSeq" id="WP_155306231.1">
    <property type="nucleotide sequence ID" value="NZ_AP021875.1"/>
</dbReference>
<feature type="domain" description="TraG N-terminal Proteobacteria" evidence="3">
    <location>
        <begin position="29"/>
        <end position="491"/>
    </location>
</feature>
<evidence type="ECO:0000256" key="1">
    <source>
        <dbReference type="SAM" id="Coils"/>
    </source>
</evidence>
<dbReference type="KEGG" id="dwd:DSCW_49150"/>
<evidence type="ECO:0000313" key="5">
    <source>
        <dbReference type="Proteomes" id="UP000427769"/>
    </source>
</evidence>